<dbReference type="Gene3D" id="2.120.10.30">
    <property type="entry name" value="TolB, C-terminal domain"/>
    <property type="match status" value="2"/>
</dbReference>
<dbReference type="AlphaFoldDB" id="A0A517ZND4"/>
<proteinExistence type="inferred from homology"/>
<protein>
    <submittedName>
        <fullName evidence="3">Translocation protein TolB</fullName>
    </submittedName>
</protein>
<evidence type="ECO:0000256" key="2">
    <source>
        <dbReference type="SAM" id="SignalP"/>
    </source>
</evidence>
<name>A0A517ZND4_9PLAN</name>
<dbReference type="RefSeq" id="WP_145376255.1">
    <property type="nucleotide sequence ID" value="NZ_CP036276.1"/>
</dbReference>
<organism evidence="3 4">
    <name type="scientific">Symmachiella dynata</name>
    <dbReference type="NCBI Taxonomy" id="2527995"/>
    <lineage>
        <taxon>Bacteria</taxon>
        <taxon>Pseudomonadati</taxon>
        <taxon>Planctomycetota</taxon>
        <taxon>Planctomycetia</taxon>
        <taxon>Planctomycetales</taxon>
        <taxon>Planctomycetaceae</taxon>
        <taxon>Symmachiella</taxon>
    </lineage>
</organism>
<dbReference type="InterPro" id="IPR011659">
    <property type="entry name" value="WD40"/>
</dbReference>
<keyword evidence="2" id="KW-0732">Signal</keyword>
<feature type="signal peptide" evidence="2">
    <location>
        <begin position="1"/>
        <end position="27"/>
    </location>
</feature>
<dbReference type="InterPro" id="IPR011042">
    <property type="entry name" value="6-blade_b-propeller_TolB-like"/>
</dbReference>
<evidence type="ECO:0000313" key="4">
    <source>
        <dbReference type="Proteomes" id="UP000319383"/>
    </source>
</evidence>
<gene>
    <name evidence="3" type="ORF">Mal52_24630</name>
</gene>
<sequence length="402" mass="43944" precursor="true">MERLSFAGRSLLAAAVLLCAISSAVSAQDATPADSLIGYTQLRVNLPGGRHANASTMRAHVVRGDGSAPREVAAELIPNADTWTQFAGWSPDGETAIIGCGWQDPENAVWEEEHKTFRMANGGWTYDMHTLDLPTGKIVNVTAVERVSPYNSGLFYWPNNSAQFGFQALIDGVSHPYRMDRDGRNKVDLSSGADGFTYGFNASSDGKRIAYHKNYQIYLADADGSNAVHVETGNPFNFAPTWSPDGQSLVFVSGEHYDCHPHIVRRDGSGLKKIGDRNGYRGVVTIFDVFDFHGGSSDLPVWSPDSQSVIFARQTGKAETQLFRTTLDGKTKQLTHSKPGTLNYHPVVHPSGERIVFGSTRSGTRQLYVLDLESGKVHAVTDVPVGHGAMWPHWQPRPSVTR</sequence>
<evidence type="ECO:0000256" key="1">
    <source>
        <dbReference type="ARBA" id="ARBA00009820"/>
    </source>
</evidence>
<feature type="chain" id="PRO_5021849724" evidence="2">
    <location>
        <begin position="28"/>
        <end position="402"/>
    </location>
</feature>
<dbReference type="PANTHER" id="PTHR36842">
    <property type="entry name" value="PROTEIN TOLB HOMOLOG"/>
    <property type="match status" value="1"/>
</dbReference>
<accession>A0A517ZND4</accession>
<reference evidence="3 4" key="1">
    <citation type="submission" date="2019-02" db="EMBL/GenBank/DDBJ databases">
        <title>Deep-cultivation of Planctomycetes and their phenomic and genomic characterization uncovers novel biology.</title>
        <authorList>
            <person name="Wiegand S."/>
            <person name="Jogler M."/>
            <person name="Boedeker C."/>
            <person name="Pinto D."/>
            <person name="Vollmers J."/>
            <person name="Rivas-Marin E."/>
            <person name="Kohn T."/>
            <person name="Peeters S.H."/>
            <person name="Heuer A."/>
            <person name="Rast P."/>
            <person name="Oberbeckmann S."/>
            <person name="Bunk B."/>
            <person name="Jeske O."/>
            <person name="Meyerdierks A."/>
            <person name="Storesund J.E."/>
            <person name="Kallscheuer N."/>
            <person name="Luecker S."/>
            <person name="Lage O.M."/>
            <person name="Pohl T."/>
            <person name="Merkel B.J."/>
            <person name="Hornburger P."/>
            <person name="Mueller R.-W."/>
            <person name="Bruemmer F."/>
            <person name="Labrenz M."/>
            <person name="Spormann A.M."/>
            <person name="Op den Camp H."/>
            <person name="Overmann J."/>
            <person name="Amann R."/>
            <person name="Jetten M.S.M."/>
            <person name="Mascher T."/>
            <person name="Medema M.H."/>
            <person name="Devos D.P."/>
            <person name="Kaster A.-K."/>
            <person name="Ovreas L."/>
            <person name="Rohde M."/>
            <person name="Galperin M.Y."/>
            <person name="Jogler C."/>
        </authorList>
    </citation>
    <scope>NUCLEOTIDE SEQUENCE [LARGE SCALE GENOMIC DNA]</scope>
    <source>
        <strain evidence="3 4">Mal52</strain>
    </source>
</reference>
<dbReference type="Pfam" id="PF07676">
    <property type="entry name" value="PD40"/>
    <property type="match status" value="3"/>
</dbReference>
<dbReference type="SUPFAM" id="SSF82171">
    <property type="entry name" value="DPP6 N-terminal domain-like"/>
    <property type="match status" value="1"/>
</dbReference>
<comment type="similarity">
    <text evidence="1">Belongs to the TolB family.</text>
</comment>
<evidence type="ECO:0000313" key="3">
    <source>
        <dbReference type="EMBL" id="QDU43985.1"/>
    </source>
</evidence>
<dbReference type="EMBL" id="CP036276">
    <property type="protein sequence ID" value="QDU43985.1"/>
    <property type="molecule type" value="Genomic_DNA"/>
</dbReference>
<dbReference type="KEGG" id="sdyn:Mal52_24630"/>
<dbReference type="Proteomes" id="UP000319383">
    <property type="component" value="Chromosome"/>
</dbReference>
<keyword evidence="4" id="KW-1185">Reference proteome</keyword>
<dbReference type="PANTHER" id="PTHR36842:SF1">
    <property type="entry name" value="PROTEIN TOLB"/>
    <property type="match status" value="1"/>
</dbReference>